<accession>A0A0F9J3E7</accession>
<name>A0A0F9J3E7_9ZZZZ</name>
<evidence type="ECO:0000313" key="1">
    <source>
        <dbReference type="EMBL" id="KKM64219.1"/>
    </source>
</evidence>
<comment type="caution">
    <text evidence="1">The sequence shown here is derived from an EMBL/GenBank/DDBJ whole genome shotgun (WGS) entry which is preliminary data.</text>
</comment>
<dbReference type="EMBL" id="LAZR01010944">
    <property type="protein sequence ID" value="KKM64219.1"/>
    <property type="molecule type" value="Genomic_DNA"/>
</dbReference>
<sequence>MLNEDQINPNFEKIIPLCIKELEIKFPDYGNSWMKEGNGYWEQRIDNEVQEYMNSMSTASEKRKLLNIINMCAMAWENLNREG</sequence>
<reference evidence="1" key="1">
    <citation type="journal article" date="2015" name="Nature">
        <title>Complex archaea that bridge the gap between prokaryotes and eukaryotes.</title>
        <authorList>
            <person name="Spang A."/>
            <person name="Saw J.H."/>
            <person name="Jorgensen S.L."/>
            <person name="Zaremba-Niedzwiedzka K."/>
            <person name="Martijn J."/>
            <person name="Lind A.E."/>
            <person name="van Eijk R."/>
            <person name="Schleper C."/>
            <person name="Guy L."/>
            <person name="Ettema T.J."/>
        </authorList>
    </citation>
    <scope>NUCLEOTIDE SEQUENCE</scope>
</reference>
<protein>
    <submittedName>
        <fullName evidence="1">Uncharacterized protein</fullName>
    </submittedName>
</protein>
<proteinExistence type="predicted"/>
<organism evidence="1">
    <name type="scientific">marine sediment metagenome</name>
    <dbReference type="NCBI Taxonomy" id="412755"/>
    <lineage>
        <taxon>unclassified sequences</taxon>
        <taxon>metagenomes</taxon>
        <taxon>ecological metagenomes</taxon>
    </lineage>
</organism>
<gene>
    <name evidence="1" type="ORF">LCGC14_1503570</name>
</gene>
<dbReference type="AlphaFoldDB" id="A0A0F9J3E7"/>